<dbReference type="SUPFAM" id="SSF53067">
    <property type="entry name" value="Actin-like ATPase domain"/>
    <property type="match status" value="2"/>
</dbReference>
<reference evidence="2" key="1">
    <citation type="submission" date="2020-09" db="EMBL/GenBank/DDBJ databases">
        <title>New species isolated from human feces.</title>
        <authorList>
            <person name="Kitahara M."/>
            <person name="Shigeno Y."/>
            <person name="Shime M."/>
            <person name="Matsumoto Y."/>
            <person name="Nakamura S."/>
            <person name="Motooka D."/>
            <person name="Fukuoka S."/>
            <person name="Nishikawa H."/>
            <person name="Benno Y."/>
        </authorList>
    </citation>
    <scope>NUCLEOTIDE SEQUENCE</scope>
    <source>
        <strain evidence="2">MM59</strain>
    </source>
</reference>
<feature type="domain" description="SHS2" evidence="1">
    <location>
        <begin position="12"/>
        <end position="208"/>
    </location>
</feature>
<proteinExistence type="predicted"/>
<sequence>MAEYQAQDTDLVFALDIGTRSVVGVVGRTVGDRLKILGIEMEEHKSRAMMDGQIDNIQQVADLARIVTERLERQLEVHLEKVCVAAAGRALRTQSGTFALELPDGQAITPEQISQLETGAVSAAEAALQMDEENRRQFFLVGYTVAQYRLDRYPLSTLLGHGGKTMEADVVATFLPGEVVESLYAAMHLAGLQVASMTLEPIAAMNAAIPAELRLLNLALVDIGAGTTDIAVCRDGSVVGYTMVTLAGDEITEALMRAFLVDFRTAEEIKRDLWNGADLHYTDILGVENTSSYAAVYEVIQEPMRRLAEAIAAQVSGVNGGAPSAVFLAGGGSRLKGLREEVAQCLGMEERRVSTAGNHYAKSAFSEELDLDHPEYATPLGIAVSAGLGLLNDSYLVMLNGQPAKLFRSGTLTLRDILLMNGYTYEDILGRSGKSLSVTLDGRRVVLRGEPAAPAVLRLNEEDAPVTAVVHAGDQISFVPARSGADASRTLAELLGRPVRALVNNREAPADTQLEQGDVILTLESPTPETEIPAEPAAPPVSPKPLDIVLNEKPLHLDGKEEGTPYYLMDLLKFSGLDFDHLERPVRLEVNGAECGFRQVLKDGDSVTIACV</sequence>
<dbReference type="InterPro" id="IPR050696">
    <property type="entry name" value="FtsA/MreB"/>
</dbReference>
<name>A0A810Q920_9FIRM</name>
<keyword evidence="3" id="KW-1185">Reference proteome</keyword>
<evidence type="ECO:0000313" key="3">
    <source>
        <dbReference type="Proteomes" id="UP000679848"/>
    </source>
</evidence>
<dbReference type="AlphaFoldDB" id="A0A810Q920"/>
<dbReference type="EMBL" id="AP023420">
    <property type="protein sequence ID" value="BCK84749.1"/>
    <property type="molecule type" value="Genomic_DNA"/>
</dbReference>
<protein>
    <recommendedName>
        <fullName evidence="1">SHS2 domain-containing protein</fullName>
    </recommendedName>
</protein>
<dbReference type="InterPro" id="IPR043129">
    <property type="entry name" value="ATPase_NBD"/>
</dbReference>
<dbReference type="Pfam" id="PF14450">
    <property type="entry name" value="FtsA"/>
    <property type="match status" value="1"/>
</dbReference>
<gene>
    <name evidence="2" type="ORF">MM59RIKEN_20680</name>
</gene>
<dbReference type="KEGG" id="pfaa:MM59RIKEN_20680"/>
<dbReference type="PANTHER" id="PTHR32432:SF3">
    <property type="entry name" value="ETHANOLAMINE UTILIZATION PROTEIN EUTJ"/>
    <property type="match status" value="1"/>
</dbReference>
<dbReference type="Proteomes" id="UP000679848">
    <property type="component" value="Chromosome"/>
</dbReference>
<dbReference type="Gene3D" id="3.30.420.40">
    <property type="match status" value="2"/>
</dbReference>
<dbReference type="PANTHER" id="PTHR32432">
    <property type="entry name" value="CELL DIVISION PROTEIN FTSA-RELATED"/>
    <property type="match status" value="1"/>
</dbReference>
<evidence type="ECO:0000313" key="2">
    <source>
        <dbReference type="EMBL" id="BCK84749.1"/>
    </source>
</evidence>
<accession>A0A810Q920</accession>
<dbReference type="RefSeq" id="WP_187029509.1">
    <property type="nucleotide sequence ID" value="NZ_AP023420.1"/>
</dbReference>
<dbReference type="InterPro" id="IPR003494">
    <property type="entry name" value="SHS2_FtsA"/>
</dbReference>
<dbReference type="CDD" id="cd24004">
    <property type="entry name" value="ASKHA_NBD_PilM-like"/>
    <property type="match status" value="1"/>
</dbReference>
<dbReference type="GO" id="GO:0051301">
    <property type="term" value="P:cell division"/>
    <property type="evidence" value="ECO:0007669"/>
    <property type="project" value="InterPro"/>
</dbReference>
<evidence type="ECO:0000259" key="1">
    <source>
        <dbReference type="SMART" id="SM00842"/>
    </source>
</evidence>
<organism evidence="2 3">
    <name type="scientific">Pusillibacter faecalis</name>
    <dbReference type="NCBI Taxonomy" id="2714358"/>
    <lineage>
        <taxon>Bacteria</taxon>
        <taxon>Bacillati</taxon>
        <taxon>Bacillota</taxon>
        <taxon>Clostridia</taxon>
        <taxon>Eubacteriales</taxon>
        <taxon>Oscillospiraceae</taxon>
        <taxon>Pusillibacter</taxon>
    </lineage>
</organism>
<dbReference type="SMART" id="SM00842">
    <property type="entry name" value="FtsA"/>
    <property type="match status" value="1"/>
</dbReference>